<name>W1NYZ8_AMBTC</name>
<dbReference type="AlphaFoldDB" id="W1NYZ8"/>
<proteinExistence type="predicted"/>
<keyword evidence="3" id="KW-1185">Reference proteome</keyword>
<dbReference type="Gramene" id="ERN00873">
    <property type="protein sequence ID" value="ERN00873"/>
    <property type="gene ID" value="AMTR_s00103p00123250"/>
</dbReference>
<gene>
    <name evidence="2" type="ORF">AMTR_s00103p00123250</name>
</gene>
<protein>
    <submittedName>
        <fullName evidence="2">Uncharacterized protein</fullName>
    </submittedName>
</protein>
<dbReference type="Proteomes" id="UP000017836">
    <property type="component" value="Unassembled WGS sequence"/>
</dbReference>
<evidence type="ECO:0000256" key="1">
    <source>
        <dbReference type="SAM" id="MobiDB-lite"/>
    </source>
</evidence>
<evidence type="ECO:0000313" key="2">
    <source>
        <dbReference type="EMBL" id="ERN00873.1"/>
    </source>
</evidence>
<dbReference type="HOGENOM" id="CLU_2161829_0_0_1"/>
<evidence type="ECO:0000313" key="3">
    <source>
        <dbReference type="Proteomes" id="UP000017836"/>
    </source>
</evidence>
<organism evidence="2 3">
    <name type="scientific">Amborella trichopoda</name>
    <dbReference type="NCBI Taxonomy" id="13333"/>
    <lineage>
        <taxon>Eukaryota</taxon>
        <taxon>Viridiplantae</taxon>
        <taxon>Streptophyta</taxon>
        <taxon>Embryophyta</taxon>
        <taxon>Tracheophyta</taxon>
        <taxon>Spermatophyta</taxon>
        <taxon>Magnoliopsida</taxon>
        <taxon>Amborellales</taxon>
        <taxon>Amborellaceae</taxon>
        <taxon>Amborella</taxon>
    </lineage>
</organism>
<sequence length="111" mass="12098">MAIACQNPFYSSLSSSPSSSSLSSSLSSQFSSLSSLLSSKRGSSAWISMSRHRVSPLSSLKLLEAEVKRRTAPSLEPYMNHIQICNSGLEKKAFLLPFVFDGQVIGYIHPK</sequence>
<feature type="region of interest" description="Disordered" evidence="1">
    <location>
        <begin position="1"/>
        <end position="26"/>
    </location>
</feature>
<dbReference type="EMBL" id="KI394805">
    <property type="protein sequence ID" value="ERN00873.1"/>
    <property type="molecule type" value="Genomic_DNA"/>
</dbReference>
<feature type="compositionally biased region" description="Low complexity" evidence="1">
    <location>
        <begin position="11"/>
        <end position="26"/>
    </location>
</feature>
<accession>W1NYZ8</accession>
<reference evidence="3" key="1">
    <citation type="journal article" date="2013" name="Science">
        <title>The Amborella genome and the evolution of flowering plants.</title>
        <authorList>
            <consortium name="Amborella Genome Project"/>
        </authorList>
    </citation>
    <scope>NUCLEOTIDE SEQUENCE [LARGE SCALE GENOMIC DNA]</scope>
</reference>